<comment type="caution">
    <text evidence="1">The sequence shown here is derived from an EMBL/GenBank/DDBJ whole genome shotgun (WGS) entry which is preliminary data.</text>
</comment>
<accession>A0AAD9EGI3</accession>
<dbReference type="Proteomes" id="UP001243330">
    <property type="component" value="Unassembled WGS sequence"/>
</dbReference>
<gene>
    <name evidence="1" type="ORF">CCHR01_09663</name>
</gene>
<dbReference type="AlphaFoldDB" id="A0AAD9EGI3"/>
<dbReference type="EMBL" id="JAQOWY010000194">
    <property type="protein sequence ID" value="KAK1847695.1"/>
    <property type="molecule type" value="Genomic_DNA"/>
</dbReference>
<keyword evidence="2" id="KW-1185">Reference proteome</keyword>
<sequence length="81" mass="9260">MGSYVGEMQNSTDSLELWHYAYSSIYEDCPAWAASLLTNAFHGRRLGGLDYVWKAARFVGEGGRVRENCHPSSIRFQGWWL</sequence>
<organism evidence="1 2">
    <name type="scientific">Colletotrichum chrysophilum</name>
    <dbReference type="NCBI Taxonomy" id="1836956"/>
    <lineage>
        <taxon>Eukaryota</taxon>
        <taxon>Fungi</taxon>
        <taxon>Dikarya</taxon>
        <taxon>Ascomycota</taxon>
        <taxon>Pezizomycotina</taxon>
        <taxon>Sordariomycetes</taxon>
        <taxon>Hypocreomycetidae</taxon>
        <taxon>Glomerellales</taxon>
        <taxon>Glomerellaceae</taxon>
        <taxon>Colletotrichum</taxon>
        <taxon>Colletotrichum gloeosporioides species complex</taxon>
    </lineage>
</organism>
<evidence type="ECO:0000313" key="2">
    <source>
        <dbReference type="Proteomes" id="UP001243330"/>
    </source>
</evidence>
<proteinExistence type="predicted"/>
<protein>
    <submittedName>
        <fullName evidence="1">Uncharacterized protein</fullName>
    </submittedName>
</protein>
<evidence type="ECO:0000313" key="1">
    <source>
        <dbReference type="EMBL" id="KAK1847695.1"/>
    </source>
</evidence>
<name>A0AAD9EGI3_9PEZI</name>
<reference evidence="1" key="1">
    <citation type="submission" date="2023-01" db="EMBL/GenBank/DDBJ databases">
        <title>Colletotrichum chrysophilum M932 genome sequence.</title>
        <authorList>
            <person name="Baroncelli R."/>
        </authorList>
    </citation>
    <scope>NUCLEOTIDE SEQUENCE</scope>
    <source>
        <strain evidence="1">M932</strain>
    </source>
</reference>